<organism evidence="1 2">
    <name type="scientific">Chrysochromulina tobinii</name>
    <dbReference type="NCBI Taxonomy" id="1460289"/>
    <lineage>
        <taxon>Eukaryota</taxon>
        <taxon>Haptista</taxon>
        <taxon>Haptophyta</taxon>
        <taxon>Prymnesiophyceae</taxon>
        <taxon>Prymnesiales</taxon>
        <taxon>Chrysochromulinaceae</taxon>
        <taxon>Chrysochromulina</taxon>
    </lineage>
</organism>
<accession>A0A0M0JHX6</accession>
<gene>
    <name evidence="1" type="ORF">Ctob_000160</name>
</gene>
<name>A0A0M0JHX6_9EUKA</name>
<sequence>MMLLRRLDALPGDAYEQVVLTRSDFFYACPPGVVHARVDEIHVTEGQDHVNGNHLRGLNGRHAVFAFAARRLALGVLPWLAQGHCRECLGIESALYAYYQSLAPALRICRYSATGFTVARRNESTRWSRGFNVVPLLIRSGVPAIWCKYDSECASPDSLAWIRRSDPSAETAHGHGARNASSWTAFLGMGDQPNQVVAFGATRGTAALARHEWLTANRWLPPLNETKNEEGIASARRSRCGWSCRRMLWSHKLANSAVKLLEKERGSEAGSDLRHFTMPKARRR</sequence>
<keyword evidence="2" id="KW-1185">Reference proteome</keyword>
<dbReference type="AlphaFoldDB" id="A0A0M0JHX6"/>
<proteinExistence type="predicted"/>
<comment type="caution">
    <text evidence="1">The sequence shown here is derived from an EMBL/GenBank/DDBJ whole genome shotgun (WGS) entry which is preliminary data.</text>
</comment>
<protein>
    <submittedName>
        <fullName evidence="1">Uncharacterized protein</fullName>
    </submittedName>
</protein>
<evidence type="ECO:0000313" key="1">
    <source>
        <dbReference type="EMBL" id="KOO26206.1"/>
    </source>
</evidence>
<reference evidence="2" key="1">
    <citation type="journal article" date="2015" name="PLoS Genet.">
        <title>Genome Sequence and Transcriptome Analyses of Chrysochromulina tobin: Metabolic Tools for Enhanced Algal Fitness in the Prominent Order Prymnesiales (Haptophyceae).</title>
        <authorList>
            <person name="Hovde B.T."/>
            <person name="Deodato C.R."/>
            <person name="Hunsperger H.M."/>
            <person name="Ryken S.A."/>
            <person name="Yost W."/>
            <person name="Jha R.K."/>
            <person name="Patterson J."/>
            <person name="Monnat R.J. Jr."/>
            <person name="Barlow S.B."/>
            <person name="Starkenburg S.R."/>
            <person name="Cattolico R.A."/>
        </authorList>
    </citation>
    <scope>NUCLEOTIDE SEQUENCE</scope>
    <source>
        <strain evidence="2">CCMP291</strain>
    </source>
</reference>
<evidence type="ECO:0000313" key="2">
    <source>
        <dbReference type="Proteomes" id="UP000037460"/>
    </source>
</evidence>
<dbReference type="EMBL" id="JWZX01002881">
    <property type="protein sequence ID" value="KOO26206.1"/>
    <property type="molecule type" value="Genomic_DNA"/>
</dbReference>
<dbReference type="Proteomes" id="UP000037460">
    <property type="component" value="Unassembled WGS sequence"/>
</dbReference>